<organism evidence="4 5">
    <name type="scientific">Phytophthora fragariae</name>
    <dbReference type="NCBI Taxonomy" id="53985"/>
    <lineage>
        <taxon>Eukaryota</taxon>
        <taxon>Sar</taxon>
        <taxon>Stramenopiles</taxon>
        <taxon>Oomycota</taxon>
        <taxon>Peronosporomycetes</taxon>
        <taxon>Peronosporales</taxon>
        <taxon>Peronosporaceae</taxon>
        <taxon>Phytophthora</taxon>
    </lineage>
</organism>
<dbReference type="Proteomes" id="UP000441208">
    <property type="component" value="Unassembled WGS sequence"/>
</dbReference>
<comment type="caution">
    <text evidence="4">The sequence shown here is derived from an EMBL/GenBank/DDBJ whole genome shotgun (WGS) entry which is preliminary data.</text>
</comment>
<sequence>MFVAIAALLTEFLTSLSFATIASTVEMTQSLGDSPGPATFKAAHWKSAMSKAQPSPLGSPRAVW</sequence>
<proteinExistence type="predicted"/>
<evidence type="ECO:0000256" key="2">
    <source>
        <dbReference type="SAM" id="SignalP"/>
    </source>
</evidence>
<feature type="signal peptide" evidence="2">
    <location>
        <begin position="1"/>
        <end position="24"/>
    </location>
</feature>
<keyword evidence="2" id="KW-0732">Signal</keyword>
<protein>
    <recommendedName>
        <fullName evidence="7">Amino acid permease/ SLC12A domain-containing protein</fullName>
    </recommendedName>
</protein>
<evidence type="ECO:0000313" key="6">
    <source>
        <dbReference type="Proteomes" id="UP000441208"/>
    </source>
</evidence>
<evidence type="ECO:0000313" key="4">
    <source>
        <dbReference type="EMBL" id="KAE9287500.1"/>
    </source>
</evidence>
<gene>
    <name evidence="4" type="ORF">PF001_g20957</name>
    <name evidence="3" type="ORF">PF007_g21977</name>
</gene>
<feature type="region of interest" description="Disordered" evidence="1">
    <location>
        <begin position="45"/>
        <end position="64"/>
    </location>
</feature>
<evidence type="ECO:0000256" key="1">
    <source>
        <dbReference type="SAM" id="MobiDB-lite"/>
    </source>
</evidence>
<evidence type="ECO:0000313" key="5">
    <source>
        <dbReference type="Proteomes" id="UP000437068"/>
    </source>
</evidence>
<dbReference type="Proteomes" id="UP000437068">
    <property type="component" value="Unassembled WGS sequence"/>
</dbReference>
<reference evidence="5 6" key="1">
    <citation type="submission" date="2018-08" db="EMBL/GenBank/DDBJ databases">
        <title>Genomic investigation of the strawberry pathogen Phytophthora fragariae indicates pathogenicity is determined by transcriptional variation in three key races.</title>
        <authorList>
            <person name="Adams T.M."/>
            <person name="Armitage A.D."/>
            <person name="Sobczyk M.K."/>
            <person name="Bates H.J."/>
            <person name="Dunwell J.M."/>
            <person name="Nellist C.F."/>
            <person name="Harrison R.J."/>
        </authorList>
    </citation>
    <scope>NUCLEOTIDE SEQUENCE [LARGE SCALE GENOMIC DNA]</scope>
    <source>
        <strain evidence="4 5">A4</strain>
        <strain evidence="3 6">NOV-71</strain>
    </source>
</reference>
<evidence type="ECO:0000313" key="3">
    <source>
        <dbReference type="EMBL" id="KAE9083247.1"/>
    </source>
</evidence>
<feature type="chain" id="PRO_5036167223" description="Amino acid permease/ SLC12A domain-containing protein" evidence="2">
    <location>
        <begin position="25"/>
        <end position="64"/>
    </location>
</feature>
<dbReference type="EMBL" id="QXFZ01001911">
    <property type="protein sequence ID" value="KAE9083247.1"/>
    <property type="molecule type" value="Genomic_DNA"/>
</dbReference>
<evidence type="ECO:0008006" key="7">
    <source>
        <dbReference type="Google" id="ProtNLM"/>
    </source>
</evidence>
<dbReference type="EMBL" id="QXGE01001855">
    <property type="protein sequence ID" value="KAE9287500.1"/>
    <property type="molecule type" value="Genomic_DNA"/>
</dbReference>
<name>A0A6A4CAF3_9STRA</name>
<dbReference type="AlphaFoldDB" id="A0A6A4CAF3"/>
<accession>A0A6A4CAF3</accession>